<evidence type="ECO:0000313" key="2">
    <source>
        <dbReference type="Proteomes" id="UP000004642"/>
    </source>
</evidence>
<proteinExistence type="predicted"/>
<dbReference type="Proteomes" id="UP000004642">
    <property type="component" value="Unassembled WGS sequence"/>
</dbReference>
<comment type="caution">
    <text evidence="1">The sequence shown here is derived from an EMBL/GenBank/DDBJ whole genome shotgun (WGS) entry which is preliminary data.</text>
</comment>
<organism evidence="1 2">
    <name type="scientific">Salmonella enterica subsp. enterica serovar Alachua str. R6-377</name>
    <dbReference type="NCBI Taxonomy" id="913241"/>
    <lineage>
        <taxon>Bacteria</taxon>
        <taxon>Pseudomonadati</taxon>
        <taxon>Pseudomonadota</taxon>
        <taxon>Gammaproteobacteria</taxon>
        <taxon>Enterobacterales</taxon>
        <taxon>Enterobacteriaceae</taxon>
        <taxon>Salmonella</taxon>
    </lineage>
</organism>
<dbReference type="AlphaFoldDB" id="G5LLL5"/>
<name>G5LLL5_SALET</name>
<dbReference type="EMBL" id="AFCJ01000602">
    <property type="protein sequence ID" value="EHC42243.1"/>
    <property type="molecule type" value="Genomic_DNA"/>
</dbReference>
<gene>
    <name evidence="1" type="ORF">LTSEALA_1370</name>
</gene>
<accession>G5LLL5</accession>
<dbReference type="PATRIC" id="fig|913241.3.peg.1052"/>
<evidence type="ECO:0000313" key="1">
    <source>
        <dbReference type="EMBL" id="EHC42243.1"/>
    </source>
</evidence>
<protein>
    <submittedName>
        <fullName evidence="1">Uncharacterized protein</fullName>
    </submittedName>
</protein>
<reference evidence="1 2" key="1">
    <citation type="journal article" date="2011" name="BMC Genomics">
        <title>Genome sequencing reveals diversification of virulence factor content and possible host adaptation in distinct subpopulations of Salmonella enterica.</title>
        <authorList>
            <person name="den Bakker H.C."/>
            <person name="Moreno Switt A.I."/>
            <person name="Govoni G."/>
            <person name="Cummings C.A."/>
            <person name="Ranieri M.L."/>
            <person name="Degoricija L."/>
            <person name="Hoelzer K."/>
            <person name="Rodriguez-Rivera L.D."/>
            <person name="Brown S."/>
            <person name="Bolchacova E."/>
            <person name="Furtado M.R."/>
            <person name="Wiedmann M."/>
        </authorList>
    </citation>
    <scope>NUCLEOTIDE SEQUENCE [LARGE SCALE GENOMIC DNA]</scope>
    <source>
        <strain evidence="1 2">R6-377</strain>
    </source>
</reference>
<sequence>MDEFRAHFFKQLAHRFIATRRSDADAFIAQDSLTLMPLLRICAKIQPRFDLSRWWRR</sequence>